<name>A0A2U7UFI4_9VIRU</name>
<proteinExistence type="predicted"/>
<sequence length="345" mass="38454">MGASIDSIVPCAGRLPQYEELLPVELQCAIMARLIEIDPKSALCLYATSRQQAAVLESQRAQLAAINPLLVAVDGVTPSAVDYLRVRIAMGIEDPQGCAILWLLESFVRFLFSEPEWSADRRIRGADAHRIIKAITDDLAHHGPRAAARAWHQWLTVKSTDIVYGREIDGLFIDSMFAKHTGRYIDGRTATSGDIDLFYLRRIGIQLGGDVAPAAPDTTLTALSFGPRYQNMTYERLCKQVLGDVTPAQLKAWTQNQQALDVDTSRRIARGLSSDSYDRMAQFIDRGVRQNATDAYACLLRAGRLRIVDFTGVFRPRLYIMPSNSTISVCIDIAPRRRGVLFIRR</sequence>
<evidence type="ECO:0000313" key="1">
    <source>
        <dbReference type="EMBL" id="AVK77214.1"/>
    </source>
</evidence>
<dbReference type="RefSeq" id="YP_009481210.1">
    <property type="nucleotide sequence ID" value="NC_037665.1"/>
</dbReference>
<protein>
    <submittedName>
        <fullName evidence="1">Uncharacterized protein</fullName>
    </submittedName>
</protein>
<gene>
    <name evidence="1" type="ORF">pmac_cds_526</name>
</gene>
<reference evidence="1" key="1">
    <citation type="journal article" date="2018" name="Nat. Commun.">
        <title>Diversity and evolution of the emerging Pandoraviridae family.</title>
        <authorList>
            <person name="Legendre M."/>
            <person name="Fabre E."/>
            <person name="Poirot O."/>
            <person name="Jeudy S."/>
            <person name="Lartigue A."/>
            <person name="Alempic J.M."/>
            <person name="Beucher L."/>
            <person name="Philippe N."/>
            <person name="Bertaux L."/>
            <person name="Christo-Foroux E."/>
            <person name="Labadie K."/>
            <person name="Coute Y."/>
            <person name="Abergel C."/>
            <person name="Claverie J.M."/>
        </authorList>
    </citation>
    <scope>NUCLEOTIDE SEQUENCE [LARGE SCALE GENOMIC DNA]</scope>
    <source>
        <strain evidence="1">Macleodensis</strain>
    </source>
</reference>
<dbReference type="EMBL" id="MG011691">
    <property type="protein sequence ID" value="AVK77214.1"/>
    <property type="molecule type" value="Genomic_DNA"/>
</dbReference>
<dbReference type="KEGG" id="vg:36841669"/>
<dbReference type="GeneID" id="36841669"/>
<dbReference type="Proteomes" id="UP000249758">
    <property type="component" value="Segment"/>
</dbReference>
<organism evidence="1">
    <name type="scientific">Pandoravirus macleodensis</name>
    <dbReference type="NCBI Taxonomy" id="2107707"/>
    <lineage>
        <taxon>Viruses</taxon>
        <taxon>Pandoravirus</taxon>
    </lineage>
</organism>
<accession>A0A2U7UFI4</accession>